<dbReference type="PANTHER" id="PTHR11432">
    <property type="entry name" value="NADH DEHYDROGENASE SUBUNIT 1"/>
    <property type="match status" value="1"/>
</dbReference>
<dbReference type="InterPro" id="IPR018086">
    <property type="entry name" value="NADH_UbQ_OxRdtase_su1_CS"/>
</dbReference>
<feature type="transmembrane region" description="Helical" evidence="9">
    <location>
        <begin position="144"/>
        <end position="163"/>
    </location>
</feature>
<evidence type="ECO:0000256" key="6">
    <source>
        <dbReference type="ARBA" id="ARBA00023136"/>
    </source>
</evidence>
<keyword evidence="6 9" id="KW-0472">Membrane</keyword>
<protein>
    <recommendedName>
        <fullName evidence="3 8">NADH-ubiquinone oxidoreductase chain 1</fullName>
        <ecNumber evidence="8">7.1.1.2</ecNumber>
    </recommendedName>
</protein>
<keyword evidence="5 9" id="KW-1133">Transmembrane helix</keyword>
<accession>A0A6B7FVS4</accession>
<feature type="transmembrane region" description="Helical" evidence="9">
    <location>
        <begin position="68"/>
        <end position="89"/>
    </location>
</feature>
<keyword evidence="8" id="KW-0830">Ubiquinone</keyword>
<comment type="subcellular location">
    <subcellularLocation>
        <location evidence="1">Membrane</location>
        <topology evidence="1">Multi-pass membrane protein</topology>
    </subcellularLocation>
    <subcellularLocation>
        <location evidence="7">Mitochondrion inner membrane</location>
        <topology evidence="7">Multi-pass membrane protein</topology>
    </subcellularLocation>
</comment>
<evidence type="ECO:0000256" key="8">
    <source>
        <dbReference type="RuleBase" id="RU000473"/>
    </source>
</evidence>
<evidence type="ECO:0000256" key="9">
    <source>
        <dbReference type="SAM" id="Phobius"/>
    </source>
</evidence>
<sequence>MGGLNLFLSLVSILLAISFYVAVERKLLGLLQWRHGPNKAGFCGLVLPLLDGVKLISKEVLRPSVSEVWLFISGPSMIFFVSFAAWLLYPVSSSSMHFEHGVLYYMCLICVNVFGLVLCGWGSGCQYGLLGGMRAAAQSISYELGLITVLFCVLVFMGTYDFYQMRSGGFFCLLFSLEVCLMWVVSFLAELNRIPFDFVEGESELVSGYMVEYGGILFVLIILSEYGSVIFTSVLTVVLFLSALPAVSILSDGGFVLMAVVLSLVIISLRGSLPRYRYDKLMGFCWKLLLPVSTGFLLLSLVSV</sequence>
<feature type="transmembrane region" description="Helical" evidence="9">
    <location>
        <begin position="101"/>
        <end position="124"/>
    </location>
</feature>
<feature type="transmembrane region" description="Helical" evidence="9">
    <location>
        <begin position="205"/>
        <end position="223"/>
    </location>
</feature>
<keyword evidence="7" id="KW-0520">NAD</keyword>
<geneLocation type="mitochondrion" evidence="10"/>
<evidence type="ECO:0000256" key="5">
    <source>
        <dbReference type="ARBA" id="ARBA00022989"/>
    </source>
</evidence>
<keyword evidence="4 7" id="KW-0812">Transmembrane</keyword>
<dbReference type="PANTHER" id="PTHR11432:SF3">
    <property type="entry name" value="NADH-UBIQUINONE OXIDOREDUCTASE CHAIN 1"/>
    <property type="match status" value="1"/>
</dbReference>
<evidence type="ECO:0000256" key="2">
    <source>
        <dbReference type="ARBA" id="ARBA00010535"/>
    </source>
</evidence>
<dbReference type="GO" id="GO:0003954">
    <property type="term" value="F:NADH dehydrogenase activity"/>
    <property type="evidence" value="ECO:0007669"/>
    <property type="project" value="TreeGrafter"/>
</dbReference>
<comment type="catalytic activity">
    <reaction evidence="8">
        <text>a ubiquinone + NADH + 5 H(+)(in) = a ubiquinol + NAD(+) + 4 H(+)(out)</text>
        <dbReference type="Rhea" id="RHEA:29091"/>
        <dbReference type="Rhea" id="RHEA-COMP:9565"/>
        <dbReference type="Rhea" id="RHEA-COMP:9566"/>
        <dbReference type="ChEBI" id="CHEBI:15378"/>
        <dbReference type="ChEBI" id="CHEBI:16389"/>
        <dbReference type="ChEBI" id="CHEBI:17976"/>
        <dbReference type="ChEBI" id="CHEBI:57540"/>
        <dbReference type="ChEBI" id="CHEBI:57945"/>
        <dbReference type="EC" id="7.1.1.2"/>
    </reaction>
</comment>
<dbReference type="GO" id="GO:0008137">
    <property type="term" value="F:NADH dehydrogenase (ubiquinone) activity"/>
    <property type="evidence" value="ECO:0007669"/>
    <property type="project" value="UniProtKB-EC"/>
</dbReference>
<proteinExistence type="inferred from homology"/>
<evidence type="ECO:0000256" key="3">
    <source>
        <dbReference type="ARBA" id="ARBA00021009"/>
    </source>
</evidence>
<keyword evidence="8 10" id="KW-0496">Mitochondrion</keyword>
<evidence type="ECO:0000313" key="10">
    <source>
        <dbReference type="EMBL" id="QBM07777.1"/>
    </source>
</evidence>
<feature type="transmembrane region" description="Helical" evidence="9">
    <location>
        <begin position="285"/>
        <end position="303"/>
    </location>
</feature>
<feature type="transmembrane region" description="Helical" evidence="9">
    <location>
        <begin position="170"/>
        <end position="189"/>
    </location>
</feature>
<evidence type="ECO:0000256" key="4">
    <source>
        <dbReference type="ARBA" id="ARBA00022692"/>
    </source>
</evidence>
<organism evidence="10">
    <name type="scientific">Macoma balthica</name>
    <name type="common">Baltic tellin</name>
    <name type="synonym">Limecola balthica</name>
    <dbReference type="NCBI Taxonomy" id="1903275"/>
    <lineage>
        <taxon>Eukaryota</taxon>
        <taxon>Metazoa</taxon>
        <taxon>Spiralia</taxon>
        <taxon>Lophotrochozoa</taxon>
        <taxon>Mollusca</taxon>
        <taxon>Bivalvia</taxon>
        <taxon>Autobranchia</taxon>
        <taxon>Heteroconchia</taxon>
        <taxon>Euheterodonta</taxon>
        <taxon>Imparidentia</taxon>
        <taxon>Neoheterodontei</taxon>
        <taxon>Cardiida</taxon>
        <taxon>Tellinoidea</taxon>
        <taxon>Tellinidae</taxon>
        <taxon>Macoma</taxon>
    </lineage>
</organism>
<feature type="transmembrane region" description="Helical" evidence="9">
    <location>
        <begin position="230"/>
        <end position="249"/>
    </location>
</feature>
<comment type="similarity">
    <text evidence="2 7">Belongs to the complex I subunit 1 family.</text>
</comment>
<reference evidence="10" key="1">
    <citation type="submission" date="2018-05" db="EMBL/GenBank/DDBJ databases">
        <title>Complete mitogenomes of Limecola baltica reveal old and feature-rich doubly uniparental inheritance of mitochondria in Tellinidae.</title>
        <authorList>
            <person name="Smietanka B."/>
            <person name="Lubosny M."/>
            <person name="Lasota R."/>
            <person name="Burzynski A."/>
        </authorList>
    </citation>
    <scope>NUCLEOTIDE SEQUENCE</scope>
    <source>
        <strain evidence="10">M-61-1</strain>
    </source>
</reference>
<feature type="transmembrane region" description="Helical" evidence="9">
    <location>
        <begin position="6"/>
        <end position="28"/>
    </location>
</feature>
<dbReference type="GO" id="GO:0009060">
    <property type="term" value="P:aerobic respiration"/>
    <property type="evidence" value="ECO:0007669"/>
    <property type="project" value="TreeGrafter"/>
</dbReference>
<dbReference type="AlphaFoldDB" id="A0A6B7FVS4"/>
<feature type="transmembrane region" description="Helical" evidence="9">
    <location>
        <begin position="255"/>
        <end position="273"/>
    </location>
</feature>
<name>A0A6B7FVS4_MACBL</name>
<dbReference type="PROSITE" id="PS00668">
    <property type="entry name" value="COMPLEX1_ND1_2"/>
    <property type="match status" value="1"/>
</dbReference>
<dbReference type="EMBL" id="MH285593">
    <property type="protein sequence ID" value="QBM07777.1"/>
    <property type="molecule type" value="Genomic_DNA"/>
</dbReference>
<evidence type="ECO:0000256" key="7">
    <source>
        <dbReference type="RuleBase" id="RU000471"/>
    </source>
</evidence>
<dbReference type="InterPro" id="IPR001694">
    <property type="entry name" value="NADH_UbQ_OxRdtase_su1/FPO"/>
</dbReference>
<dbReference type="GO" id="GO:0005743">
    <property type="term" value="C:mitochondrial inner membrane"/>
    <property type="evidence" value="ECO:0007669"/>
    <property type="project" value="UniProtKB-SubCell"/>
</dbReference>
<dbReference type="Pfam" id="PF00146">
    <property type="entry name" value="NADHdh"/>
    <property type="match status" value="1"/>
</dbReference>
<evidence type="ECO:0000256" key="1">
    <source>
        <dbReference type="ARBA" id="ARBA00004141"/>
    </source>
</evidence>
<dbReference type="EC" id="7.1.1.2" evidence="8"/>